<protein>
    <submittedName>
        <fullName evidence="1">Uncharacterized protein</fullName>
    </submittedName>
</protein>
<comment type="caution">
    <text evidence="1">The sequence shown here is derived from an EMBL/GenBank/DDBJ whole genome shotgun (WGS) entry which is preliminary data.</text>
</comment>
<reference evidence="1 2" key="1">
    <citation type="submission" date="2017-07" db="EMBL/GenBank/DDBJ databases">
        <title>Isolation and whole genome analysis of endospore-forming bacteria from heroin.</title>
        <authorList>
            <person name="Kalinowski J."/>
            <person name="Ahrens B."/>
            <person name="Al-Dilaimi A."/>
            <person name="Winkler A."/>
            <person name="Wibberg D."/>
            <person name="Schleenbecker U."/>
            <person name="Ruckert C."/>
            <person name="Wolfel R."/>
            <person name="Grass G."/>
        </authorList>
    </citation>
    <scope>NUCLEOTIDE SEQUENCE [LARGE SCALE GENOMIC DNA]</scope>
    <source>
        <strain evidence="1 2">7539</strain>
    </source>
</reference>
<dbReference type="AlphaFoldDB" id="A0A268P5A3"/>
<organism evidence="1 2">
    <name type="scientific">Shouchella clausii</name>
    <name type="common">Alkalihalobacillus clausii</name>
    <dbReference type="NCBI Taxonomy" id="79880"/>
    <lineage>
        <taxon>Bacteria</taxon>
        <taxon>Bacillati</taxon>
        <taxon>Bacillota</taxon>
        <taxon>Bacilli</taxon>
        <taxon>Bacillales</taxon>
        <taxon>Bacillaceae</taxon>
        <taxon>Shouchella</taxon>
    </lineage>
</organism>
<gene>
    <name evidence="1" type="ORF">CHH72_00470</name>
</gene>
<dbReference type="RefSeq" id="WP_095325991.1">
    <property type="nucleotide sequence ID" value="NZ_NPCC01000002.1"/>
</dbReference>
<evidence type="ECO:0000313" key="2">
    <source>
        <dbReference type="Proteomes" id="UP000216207"/>
    </source>
</evidence>
<dbReference type="Proteomes" id="UP000216207">
    <property type="component" value="Unassembled WGS sequence"/>
</dbReference>
<accession>A0A268P5A3</accession>
<proteinExistence type="predicted"/>
<evidence type="ECO:0000313" key="1">
    <source>
        <dbReference type="EMBL" id="PAE90927.1"/>
    </source>
</evidence>
<sequence>MKIAYVDAGYNTNDRMYVYIDEMVLKPVYKLTKDRAKATPLNEVQQQEAFKLDNDIQFED</sequence>
<name>A0A268P5A3_SHOCL</name>
<dbReference type="EMBL" id="NPCC01000002">
    <property type="protein sequence ID" value="PAE90927.1"/>
    <property type="molecule type" value="Genomic_DNA"/>
</dbReference>